<dbReference type="GO" id="GO:0071111">
    <property type="term" value="F:cyclic-guanylate-specific phosphodiesterase activity"/>
    <property type="evidence" value="ECO:0007669"/>
    <property type="project" value="InterPro"/>
</dbReference>
<name>A0A6J4IR67_9PROT</name>
<protein>
    <submittedName>
        <fullName evidence="2">Diguanylate cyclase/phosphodiesterase (GGDEF &amp; EAL domains) with PAS/PAC sensor(S)</fullName>
    </submittedName>
</protein>
<dbReference type="InterPro" id="IPR050706">
    <property type="entry name" value="Cyclic-di-GMP_PDE-like"/>
</dbReference>
<dbReference type="PANTHER" id="PTHR33121:SF79">
    <property type="entry name" value="CYCLIC DI-GMP PHOSPHODIESTERASE PDED-RELATED"/>
    <property type="match status" value="1"/>
</dbReference>
<dbReference type="AlphaFoldDB" id="A0A6J4IR67"/>
<dbReference type="EMBL" id="CADCTG010000184">
    <property type="protein sequence ID" value="CAA9257312.1"/>
    <property type="molecule type" value="Genomic_DNA"/>
</dbReference>
<feature type="domain" description="EAL" evidence="1">
    <location>
        <begin position="110"/>
        <end position="360"/>
    </location>
</feature>
<dbReference type="SUPFAM" id="SSF141868">
    <property type="entry name" value="EAL domain-like"/>
    <property type="match status" value="1"/>
</dbReference>
<dbReference type="InterPro" id="IPR001633">
    <property type="entry name" value="EAL_dom"/>
</dbReference>
<proteinExistence type="predicted"/>
<gene>
    <name evidence="2" type="ORF">AVDCRST_MAG08-2539</name>
</gene>
<evidence type="ECO:0000259" key="1">
    <source>
        <dbReference type="PROSITE" id="PS50883"/>
    </source>
</evidence>
<dbReference type="SMART" id="SM00052">
    <property type="entry name" value="EAL"/>
    <property type="match status" value="1"/>
</dbReference>
<dbReference type="InterPro" id="IPR035919">
    <property type="entry name" value="EAL_sf"/>
</dbReference>
<evidence type="ECO:0000313" key="2">
    <source>
        <dbReference type="EMBL" id="CAA9257312.1"/>
    </source>
</evidence>
<dbReference type="PROSITE" id="PS50883">
    <property type="entry name" value="EAL"/>
    <property type="match status" value="1"/>
</dbReference>
<dbReference type="Pfam" id="PF00563">
    <property type="entry name" value="EAL"/>
    <property type="match status" value="1"/>
</dbReference>
<organism evidence="2">
    <name type="scientific">uncultured Acetobacteraceae bacterium</name>
    <dbReference type="NCBI Taxonomy" id="169975"/>
    <lineage>
        <taxon>Bacteria</taxon>
        <taxon>Pseudomonadati</taxon>
        <taxon>Pseudomonadota</taxon>
        <taxon>Alphaproteobacteria</taxon>
        <taxon>Acetobacterales</taxon>
        <taxon>Acetobacteraceae</taxon>
        <taxon>environmental samples</taxon>
    </lineage>
</organism>
<dbReference type="CDD" id="cd01948">
    <property type="entry name" value="EAL"/>
    <property type="match status" value="1"/>
</dbReference>
<accession>A0A6J4IR67</accession>
<sequence length="371" mass="40301">MLVLAKDPDVISAADKAVRAERRGPPVLVRSGREALSQLAAPGDALPHLVCDPSAVMSDWPQVLANLSDPSGNTKLVLVSANDGGAALPLDRERLVAELRLAAAPLGQLPPEPVTALRDGMARGEIGVRYQPIVRVSDRKPVMLEALARWHRKDTMIPPAAFVPLAEKFGLLNALSVQVARCVARDLPTLPQALRLGVSVNLSLPLLLSSDLLSAVQRVARQAGLRPSKLLFELTESAEVEDRSALRRTLVRLRAAGHRVLLDDLELRDERRPLLDLPFNGFKLDRSFVEALPDDPAARHEVRSLMRHAEAHGQLVIAEGVSDERVWSTVRGLGIHLAQGFAVGRPLPVAALPVWLPVWRGSGPARGVRRR</sequence>
<reference evidence="2" key="1">
    <citation type="submission" date="2020-02" db="EMBL/GenBank/DDBJ databases">
        <authorList>
            <person name="Meier V. D."/>
        </authorList>
    </citation>
    <scope>NUCLEOTIDE SEQUENCE</scope>
    <source>
        <strain evidence="2">AVDCRST_MAG08</strain>
    </source>
</reference>
<dbReference type="PANTHER" id="PTHR33121">
    <property type="entry name" value="CYCLIC DI-GMP PHOSPHODIESTERASE PDEF"/>
    <property type="match status" value="1"/>
</dbReference>
<dbReference type="Gene3D" id="3.20.20.450">
    <property type="entry name" value="EAL domain"/>
    <property type="match status" value="1"/>
</dbReference>